<gene>
    <name evidence="1" type="ordered locus">VIT_11s0037g00220</name>
</gene>
<proteinExistence type="predicted"/>
<dbReference type="EMBL" id="FN596499">
    <property type="protein sequence ID" value="CCB59757.1"/>
    <property type="molecule type" value="Genomic_DNA"/>
</dbReference>
<accession>F6HYJ3</accession>
<name>F6HYJ3_VITVI</name>
<protein>
    <submittedName>
        <fullName evidence="1">Uncharacterized protein</fullName>
    </submittedName>
</protein>
<dbReference type="Proteomes" id="UP000009183">
    <property type="component" value="Chromosome 11"/>
</dbReference>
<dbReference type="InParanoid" id="F6HYJ3"/>
<keyword evidence="2" id="KW-1185">Reference proteome</keyword>
<evidence type="ECO:0000313" key="2">
    <source>
        <dbReference type="Proteomes" id="UP000009183"/>
    </source>
</evidence>
<organism evidence="1 2">
    <name type="scientific">Vitis vinifera</name>
    <name type="common">Grape</name>
    <dbReference type="NCBI Taxonomy" id="29760"/>
    <lineage>
        <taxon>Eukaryota</taxon>
        <taxon>Viridiplantae</taxon>
        <taxon>Streptophyta</taxon>
        <taxon>Embryophyta</taxon>
        <taxon>Tracheophyta</taxon>
        <taxon>Spermatophyta</taxon>
        <taxon>Magnoliopsida</taxon>
        <taxon>eudicotyledons</taxon>
        <taxon>Gunneridae</taxon>
        <taxon>Pentapetalae</taxon>
        <taxon>rosids</taxon>
        <taxon>Vitales</taxon>
        <taxon>Vitaceae</taxon>
        <taxon>Viteae</taxon>
        <taxon>Vitis</taxon>
    </lineage>
</organism>
<evidence type="ECO:0000313" key="1">
    <source>
        <dbReference type="EMBL" id="CCB59757.1"/>
    </source>
</evidence>
<sequence>MAAIFLLKEVNIISCGVRPCYFQGCHLGSVLSLKSQKLLF</sequence>
<reference evidence="2" key="1">
    <citation type="journal article" date="2007" name="Nature">
        <title>The grapevine genome sequence suggests ancestral hexaploidization in major angiosperm phyla.</title>
        <authorList>
            <consortium name="The French-Italian Public Consortium for Grapevine Genome Characterization."/>
            <person name="Jaillon O."/>
            <person name="Aury J.-M."/>
            <person name="Noel B."/>
            <person name="Policriti A."/>
            <person name="Clepet C."/>
            <person name="Casagrande A."/>
            <person name="Choisne N."/>
            <person name="Aubourg S."/>
            <person name="Vitulo N."/>
            <person name="Jubin C."/>
            <person name="Vezzi A."/>
            <person name="Legeai F."/>
            <person name="Hugueney P."/>
            <person name="Dasilva C."/>
            <person name="Horner D."/>
            <person name="Mica E."/>
            <person name="Jublot D."/>
            <person name="Poulain J."/>
            <person name="Bruyere C."/>
            <person name="Billault A."/>
            <person name="Segurens B."/>
            <person name="Gouyvenoux M."/>
            <person name="Ugarte E."/>
            <person name="Cattonaro F."/>
            <person name="Anthouard V."/>
            <person name="Vico V."/>
            <person name="Del Fabbro C."/>
            <person name="Alaux M."/>
            <person name="Di Gaspero G."/>
            <person name="Dumas V."/>
            <person name="Felice N."/>
            <person name="Paillard S."/>
            <person name="Juman I."/>
            <person name="Moroldo M."/>
            <person name="Scalabrin S."/>
            <person name="Canaguier A."/>
            <person name="Le Clainche I."/>
            <person name="Malacrida G."/>
            <person name="Durand E."/>
            <person name="Pesole G."/>
            <person name="Laucou V."/>
            <person name="Chatelet P."/>
            <person name="Merdinoglu D."/>
            <person name="Delledonne M."/>
            <person name="Pezzotti M."/>
            <person name="Lecharny A."/>
            <person name="Scarpelli C."/>
            <person name="Artiguenave F."/>
            <person name="Pe M.E."/>
            <person name="Valle G."/>
            <person name="Morgante M."/>
            <person name="Caboche M."/>
            <person name="Adam-Blondon A.-F."/>
            <person name="Weissenbach J."/>
            <person name="Quetier F."/>
            <person name="Wincker P."/>
        </authorList>
    </citation>
    <scope>NUCLEOTIDE SEQUENCE [LARGE SCALE GENOMIC DNA]</scope>
    <source>
        <strain evidence="2">cv. Pinot noir / PN40024</strain>
    </source>
</reference>
<dbReference type="HOGENOM" id="CLU_3300406_0_0_1"/>
<dbReference type="PaxDb" id="29760-VIT_11s0037g00220.t01"/>
<dbReference type="AlphaFoldDB" id="F6HYJ3"/>